<evidence type="ECO:0000313" key="1">
    <source>
        <dbReference type="EMBL" id="OCL97709.1"/>
    </source>
</evidence>
<dbReference type="STRING" id="544718.AAX25_01727"/>
<reference evidence="2" key="1">
    <citation type="submission" date="2015-05" db="EMBL/GenBank/DDBJ databases">
        <authorList>
            <person name="Rovetto F."/>
            <person name="Cocolin L."/>
            <person name="Illeghems K."/>
            <person name="Van Nieuwerburgh F."/>
            <person name="Houf K."/>
        </authorList>
    </citation>
    <scope>NUCLEOTIDE SEQUENCE [LARGE SCALE GENOMIC DNA]</scope>
    <source>
        <strain evidence="2">DU22</strain>
    </source>
</reference>
<name>A0A1C0B5B2_9BACT</name>
<protein>
    <recommendedName>
        <fullName evidence="3">DUF932 domain-containing protein</fullName>
    </recommendedName>
</protein>
<organism evidence="1 2">
    <name type="scientific">Aliarcobacter thereius</name>
    <dbReference type="NCBI Taxonomy" id="544718"/>
    <lineage>
        <taxon>Bacteria</taxon>
        <taxon>Pseudomonadati</taxon>
        <taxon>Campylobacterota</taxon>
        <taxon>Epsilonproteobacteria</taxon>
        <taxon>Campylobacterales</taxon>
        <taxon>Arcobacteraceae</taxon>
        <taxon>Aliarcobacter</taxon>
    </lineage>
</organism>
<comment type="caution">
    <text evidence="1">The sequence shown here is derived from an EMBL/GenBank/DDBJ whole genome shotgun (WGS) entry which is preliminary data.</text>
</comment>
<gene>
    <name evidence="1" type="ORF">AAX29_01863</name>
</gene>
<sequence>MTTQIVKIDQVKPLSNDELFNVAPSIFSESPIEGVSDKYAFVPTYRVLDTFREAGYYPIMASESKVRDEENQGYQKHIIQFRSLENLLRPNAKDEYEDIVLTNSHNRTSSFIVDLAIFRIVCSNMLVVPSKSFVHHSIVHVGFNKNKVKNAINEVTSYMPKIKELVATFKSIHLTKAEEQMLANAAIDIRFDTNTHYIEANELLKVNYEEDHAPTLWSAYNRIQEAMIRGGVKMKNLITNKNFTSKAINGIDATIKFNKELFEAVEQVALLKSNHNLAA</sequence>
<dbReference type="PATRIC" id="fig|544718.39.peg.1787"/>
<dbReference type="Pfam" id="PF06067">
    <property type="entry name" value="DUF932"/>
    <property type="match status" value="1"/>
</dbReference>
<dbReference type="OrthoDB" id="4554729at2"/>
<proteinExistence type="predicted"/>
<dbReference type="Proteomes" id="UP000093281">
    <property type="component" value="Unassembled WGS sequence"/>
</dbReference>
<dbReference type="EMBL" id="LCUJ01000009">
    <property type="protein sequence ID" value="OCL97709.1"/>
    <property type="molecule type" value="Genomic_DNA"/>
</dbReference>
<evidence type="ECO:0000313" key="2">
    <source>
        <dbReference type="Proteomes" id="UP000093281"/>
    </source>
</evidence>
<accession>A0A1C0B5B2</accession>
<dbReference type="InterPro" id="IPR026325">
    <property type="entry name" value="DUF932"/>
</dbReference>
<evidence type="ECO:0008006" key="3">
    <source>
        <dbReference type="Google" id="ProtNLM"/>
    </source>
</evidence>
<dbReference type="RefSeq" id="WP_066174565.1">
    <property type="nucleotide sequence ID" value="NZ_LCUJ01000009.1"/>
</dbReference>
<dbReference type="AlphaFoldDB" id="A0A1C0B5B2"/>